<keyword evidence="3" id="KW-1185">Reference proteome</keyword>
<reference evidence="2 3" key="1">
    <citation type="submission" date="2020-02" db="EMBL/GenBank/DDBJ databases">
        <title>Out from the shadows clarifying the taxonomy of the family Cryomorphaceae and related taxa by utilizing the GTDB taxonomic framework.</title>
        <authorList>
            <person name="Bowman J.P."/>
        </authorList>
    </citation>
    <scope>NUCLEOTIDE SEQUENCE [LARGE SCALE GENOMIC DNA]</scope>
    <source>
        <strain evidence="2 3">QSSC 1-22</strain>
    </source>
</reference>
<accession>A0A7K3WQW5</accession>
<feature type="transmembrane region" description="Helical" evidence="1">
    <location>
        <begin position="49"/>
        <end position="71"/>
    </location>
</feature>
<evidence type="ECO:0000313" key="3">
    <source>
        <dbReference type="Proteomes" id="UP000486602"/>
    </source>
</evidence>
<dbReference type="Pfam" id="PF12725">
    <property type="entry name" value="DUF3810"/>
    <property type="match status" value="1"/>
</dbReference>
<evidence type="ECO:0000313" key="2">
    <source>
        <dbReference type="EMBL" id="NEN24073.1"/>
    </source>
</evidence>
<proteinExistence type="predicted"/>
<protein>
    <submittedName>
        <fullName evidence="2">DUF3810 domain-containing protein</fullName>
    </submittedName>
</protein>
<dbReference type="EMBL" id="JAAGVY010000019">
    <property type="protein sequence ID" value="NEN24073.1"/>
    <property type="molecule type" value="Genomic_DNA"/>
</dbReference>
<keyword evidence="1" id="KW-1133">Transmembrane helix</keyword>
<name>A0A7K3WQW5_9FLAO</name>
<dbReference type="Proteomes" id="UP000486602">
    <property type="component" value="Unassembled WGS sequence"/>
</dbReference>
<keyword evidence="1" id="KW-0812">Transmembrane</keyword>
<gene>
    <name evidence="2" type="ORF">G3O08_11235</name>
</gene>
<dbReference type="RefSeq" id="WP_163285469.1">
    <property type="nucleotide sequence ID" value="NZ_JAAGVY010000019.1"/>
</dbReference>
<keyword evidence="1" id="KW-0472">Membrane</keyword>
<comment type="caution">
    <text evidence="2">The sequence shown here is derived from an EMBL/GenBank/DDBJ whole genome shotgun (WGS) entry which is preliminary data.</text>
</comment>
<feature type="transmembrane region" description="Helical" evidence="1">
    <location>
        <begin position="83"/>
        <end position="104"/>
    </location>
</feature>
<sequence length="350" mass="40067">MKRIARKNIGVLLLLIALAIRFIFSFSEGIFETVYFNGLFPVIRKTQSALSFLWILPGYYALLILLIAWFIWRFPRKKNFRLFLKQLLNLISGIAAVFLLLWGYNYVDKGFAKRIELPETAKLIDISEHYLSTMDSAMIYRRAVPEIGTVQNIVEIKNLPTDSAINEWVKNVLHESGYPIKSTIRVQHIKPSGTLRRINIAGIYNPFTGEANLDNALPSLPRIFTTAHEIAHGYGVTSEAEANFVAFLACYKSGDALGKYAAAYSLWRQMASEINKTYPPESIEILAAQIPPQLWDDRQAILESYYKYKGYFPNLSDALNDTYLKIQGIEKGTDDYDGFLQLYFRWLETL</sequence>
<evidence type="ECO:0000256" key="1">
    <source>
        <dbReference type="SAM" id="Phobius"/>
    </source>
</evidence>
<organism evidence="2 3">
    <name type="scientific">Cryomorpha ignava</name>
    <dbReference type="NCBI Taxonomy" id="101383"/>
    <lineage>
        <taxon>Bacteria</taxon>
        <taxon>Pseudomonadati</taxon>
        <taxon>Bacteroidota</taxon>
        <taxon>Flavobacteriia</taxon>
        <taxon>Flavobacteriales</taxon>
        <taxon>Cryomorphaceae</taxon>
        <taxon>Cryomorpha</taxon>
    </lineage>
</organism>
<dbReference type="AlphaFoldDB" id="A0A7K3WQW5"/>
<dbReference type="InterPro" id="IPR024294">
    <property type="entry name" value="DUF3810"/>
</dbReference>